<feature type="repeat" description="CXXCXGXG motif" evidence="11">
    <location>
        <begin position="200"/>
        <end position="207"/>
    </location>
</feature>
<evidence type="ECO:0000313" key="17">
    <source>
        <dbReference type="Proteomes" id="UP000014629"/>
    </source>
</evidence>
<evidence type="ECO:0000256" key="8">
    <source>
        <dbReference type="ARBA" id="ARBA00023186"/>
    </source>
</evidence>
<evidence type="ECO:0000313" key="16">
    <source>
        <dbReference type="EMBL" id="EPH42060.1"/>
    </source>
</evidence>
<dbReference type="PANTHER" id="PTHR43096">
    <property type="entry name" value="DNAJ HOMOLOG 1, MITOCHONDRIAL-RELATED"/>
    <property type="match status" value="1"/>
</dbReference>
<keyword evidence="7 11" id="KW-0346">Stress response</keyword>
<dbReference type="FunFam" id="2.10.230.10:FF:000002">
    <property type="entry name" value="Molecular chaperone DnaJ"/>
    <property type="match status" value="1"/>
</dbReference>
<feature type="repeat" description="CXXCXGXG motif" evidence="11">
    <location>
        <begin position="186"/>
        <end position="193"/>
    </location>
</feature>
<dbReference type="SUPFAM" id="SSF49493">
    <property type="entry name" value="HSP40/DnaJ peptide-binding domain"/>
    <property type="match status" value="2"/>
</dbReference>
<dbReference type="PRINTS" id="PR00625">
    <property type="entry name" value="JDOMAIN"/>
</dbReference>
<evidence type="ECO:0000256" key="13">
    <source>
        <dbReference type="SAM" id="MobiDB-lite"/>
    </source>
</evidence>
<evidence type="ECO:0000256" key="5">
    <source>
        <dbReference type="ARBA" id="ARBA00022771"/>
    </source>
</evidence>
<feature type="binding site" evidence="11">
    <location>
        <position position="146"/>
    </location>
    <ligand>
        <name>Zn(2+)</name>
        <dbReference type="ChEBI" id="CHEBI:29105"/>
        <label>1</label>
    </ligand>
</feature>
<feature type="compositionally biased region" description="Basic and acidic residues" evidence="13">
    <location>
        <begin position="515"/>
        <end position="525"/>
    </location>
</feature>
<dbReference type="CDD" id="cd10719">
    <property type="entry name" value="DnaJ_zf"/>
    <property type="match status" value="1"/>
</dbReference>
<comment type="subcellular location">
    <subcellularLocation>
        <location evidence="11">Cytoplasm</location>
    </subcellularLocation>
</comment>
<evidence type="ECO:0000259" key="15">
    <source>
        <dbReference type="PROSITE" id="PS51188"/>
    </source>
</evidence>
<protein>
    <recommendedName>
        <fullName evidence="10 11">Chaperone protein DnaJ</fullName>
    </recommendedName>
</protein>
<dbReference type="PROSITE" id="PS50076">
    <property type="entry name" value="DNAJ_2"/>
    <property type="match status" value="1"/>
</dbReference>
<evidence type="ECO:0000256" key="12">
    <source>
        <dbReference type="PROSITE-ProRule" id="PRU00546"/>
    </source>
</evidence>
<dbReference type="FunFam" id="1.10.287.110:FF:000010">
    <property type="entry name" value="Molecular chaperone DnaJ"/>
    <property type="match status" value="1"/>
</dbReference>
<dbReference type="GO" id="GO:0006260">
    <property type="term" value="P:DNA replication"/>
    <property type="evidence" value="ECO:0007669"/>
    <property type="project" value="UniProtKB-KW"/>
</dbReference>
<feature type="compositionally biased region" description="Basic and acidic residues" evidence="13">
    <location>
        <begin position="569"/>
        <end position="622"/>
    </location>
</feature>
<feature type="compositionally biased region" description="Basic and acidic residues" evidence="13">
    <location>
        <begin position="635"/>
        <end position="674"/>
    </location>
</feature>
<keyword evidence="5 11" id="KW-0863">Zinc-finger</keyword>
<dbReference type="EMBL" id="AOPZ01000261">
    <property type="protein sequence ID" value="EPH42060.1"/>
    <property type="molecule type" value="Genomic_DNA"/>
</dbReference>
<feature type="compositionally biased region" description="Basic and acidic residues" evidence="13">
    <location>
        <begin position="366"/>
        <end position="375"/>
    </location>
</feature>
<dbReference type="InterPro" id="IPR036869">
    <property type="entry name" value="J_dom_sf"/>
</dbReference>
<dbReference type="SUPFAM" id="SSF46565">
    <property type="entry name" value="Chaperone J-domain"/>
    <property type="match status" value="1"/>
</dbReference>
<proteinExistence type="inferred from homology"/>
<gene>
    <name evidence="11" type="primary">dnaJ</name>
    <name evidence="16" type="ORF">STRAU_4879</name>
</gene>
<dbReference type="InterPro" id="IPR036410">
    <property type="entry name" value="HSP_DnaJ_Cys-rich_dom_sf"/>
</dbReference>
<evidence type="ECO:0000256" key="9">
    <source>
        <dbReference type="ARBA" id="ARBA00061004"/>
    </source>
</evidence>
<feature type="zinc finger region" description="CR-type" evidence="12">
    <location>
        <begin position="130"/>
        <end position="212"/>
    </location>
</feature>
<keyword evidence="6 11" id="KW-0862">Zinc</keyword>
<dbReference type="SUPFAM" id="SSF57938">
    <property type="entry name" value="DnaJ/Hsp40 cysteine-rich domain"/>
    <property type="match status" value="1"/>
</dbReference>
<dbReference type="GO" id="GO:0008270">
    <property type="term" value="F:zinc ion binding"/>
    <property type="evidence" value="ECO:0007669"/>
    <property type="project" value="UniProtKB-UniRule"/>
</dbReference>
<dbReference type="InterPro" id="IPR008971">
    <property type="entry name" value="HSP40/DnaJ_pept-bd"/>
</dbReference>
<comment type="similarity">
    <text evidence="9 11">Belongs to the DnaJ family.</text>
</comment>
<dbReference type="GO" id="GO:0051082">
    <property type="term" value="F:unfolded protein binding"/>
    <property type="evidence" value="ECO:0007669"/>
    <property type="project" value="UniProtKB-UniRule"/>
</dbReference>
<feature type="compositionally biased region" description="Basic and acidic residues" evidence="13">
    <location>
        <begin position="411"/>
        <end position="429"/>
    </location>
</feature>
<dbReference type="AlphaFoldDB" id="S3ZUI8"/>
<dbReference type="Gene3D" id="2.60.260.20">
    <property type="entry name" value="Urease metallochaperone UreE, N-terminal domain"/>
    <property type="match status" value="2"/>
</dbReference>
<dbReference type="Pfam" id="PF00684">
    <property type="entry name" value="DnaJ_CXXCXGXG"/>
    <property type="match status" value="1"/>
</dbReference>
<evidence type="ECO:0000256" key="2">
    <source>
        <dbReference type="ARBA" id="ARBA00022705"/>
    </source>
</evidence>
<reference evidence="16 17" key="1">
    <citation type="submission" date="2013-02" db="EMBL/GenBank/DDBJ databases">
        <title>Draft Genome Sequence of Streptomyces aurantiacus, Which Produces Setomimycin.</title>
        <authorList>
            <person name="Gruening B.A."/>
            <person name="Praeg A."/>
            <person name="Erxleben A."/>
            <person name="Guenther S."/>
            <person name="Mueller M."/>
        </authorList>
    </citation>
    <scope>NUCLEOTIDE SEQUENCE [LARGE SCALE GENOMIC DNA]</scope>
    <source>
        <strain evidence="16 17">JA 4570</strain>
    </source>
</reference>
<evidence type="ECO:0000256" key="10">
    <source>
        <dbReference type="ARBA" id="ARBA00067609"/>
    </source>
</evidence>
<feature type="region of interest" description="Disordered" evidence="13">
    <location>
        <begin position="297"/>
        <end position="674"/>
    </location>
</feature>
<dbReference type="InterPro" id="IPR001305">
    <property type="entry name" value="HSP_DnaJ_Cys-rich_dom"/>
</dbReference>
<comment type="function">
    <text evidence="11">Participates actively in the response to hyperosmotic and heat shock by preventing the aggregation of stress-denatured proteins and by disaggregating proteins, also in an autonomous, DnaK-independent fashion. Unfolded proteins bind initially to DnaJ; upon interaction with the DnaJ-bound protein, DnaK hydrolyzes its bound ATP, resulting in the formation of a stable complex. GrpE releases ADP from DnaK; ATP binding to DnaK triggers the release of the substrate protein, thus completing the reaction cycle. Several rounds of ATP-dependent interactions between DnaJ, DnaK and GrpE are required for fully efficient folding. Also involved, together with DnaK and GrpE, in the DNA replication of plasmids through activation of initiation proteins.</text>
</comment>
<dbReference type="PROSITE" id="PS00636">
    <property type="entry name" value="DNAJ_1"/>
    <property type="match status" value="1"/>
</dbReference>
<evidence type="ECO:0000256" key="3">
    <source>
        <dbReference type="ARBA" id="ARBA00022723"/>
    </source>
</evidence>
<dbReference type="GO" id="GO:0005524">
    <property type="term" value="F:ATP binding"/>
    <property type="evidence" value="ECO:0007669"/>
    <property type="project" value="InterPro"/>
</dbReference>
<dbReference type="NCBIfam" id="NF008035">
    <property type="entry name" value="PRK10767.1"/>
    <property type="match status" value="1"/>
</dbReference>
<dbReference type="PATRIC" id="fig|1286094.4.peg.4823"/>
<dbReference type="NCBIfam" id="NF010871">
    <property type="entry name" value="PRK14278.1"/>
    <property type="match status" value="1"/>
</dbReference>
<feature type="region of interest" description="Disordered" evidence="13">
    <location>
        <begin position="687"/>
        <end position="728"/>
    </location>
</feature>
<dbReference type="GO" id="GO:0031072">
    <property type="term" value="F:heat shock protein binding"/>
    <property type="evidence" value="ECO:0007669"/>
    <property type="project" value="InterPro"/>
</dbReference>
<organism evidence="16 17">
    <name type="scientific">Streptomyces aurantiacus JA 4570</name>
    <dbReference type="NCBI Taxonomy" id="1286094"/>
    <lineage>
        <taxon>Bacteria</taxon>
        <taxon>Bacillati</taxon>
        <taxon>Actinomycetota</taxon>
        <taxon>Actinomycetes</taxon>
        <taxon>Kitasatosporales</taxon>
        <taxon>Streptomycetaceae</taxon>
        <taxon>Streptomyces</taxon>
        <taxon>Streptomyces aurantiacus group</taxon>
    </lineage>
</organism>
<keyword evidence="2 11" id="KW-0235">DNA replication</keyword>
<comment type="domain">
    <text evidence="11">The J domain is necessary and sufficient to stimulate DnaK ATPase activity. Zinc center 1 plays an important role in the autonomous, DnaK-independent chaperone activity of DnaJ. Zinc center 2 is essential for interaction with DnaK and for DnaJ activity.</text>
</comment>
<feature type="binding site" evidence="11">
    <location>
        <position position="189"/>
    </location>
    <ligand>
        <name>Zn(2+)</name>
        <dbReference type="ChEBI" id="CHEBI:29105"/>
        <label>2</label>
    </ligand>
</feature>
<dbReference type="Gene3D" id="2.10.230.10">
    <property type="entry name" value="Heat shock protein DnaJ, cysteine-rich domain"/>
    <property type="match status" value="1"/>
</dbReference>
<feature type="binding site" evidence="11">
    <location>
        <position position="203"/>
    </location>
    <ligand>
        <name>Zn(2+)</name>
        <dbReference type="ChEBI" id="CHEBI:29105"/>
        <label>1</label>
    </ligand>
</feature>
<dbReference type="Pfam" id="PF01556">
    <property type="entry name" value="DnaJ_C"/>
    <property type="match status" value="1"/>
</dbReference>
<dbReference type="GO" id="GO:0009408">
    <property type="term" value="P:response to heat"/>
    <property type="evidence" value="ECO:0007669"/>
    <property type="project" value="InterPro"/>
</dbReference>
<keyword evidence="3 11" id="KW-0479">Metal-binding</keyword>
<feature type="binding site" evidence="11">
    <location>
        <position position="200"/>
    </location>
    <ligand>
        <name>Zn(2+)</name>
        <dbReference type="ChEBI" id="CHEBI:29105"/>
        <label>1</label>
    </ligand>
</feature>
<comment type="subunit">
    <text evidence="11">Homodimer.</text>
</comment>
<feature type="binding site" evidence="11">
    <location>
        <position position="143"/>
    </location>
    <ligand>
        <name>Zn(2+)</name>
        <dbReference type="ChEBI" id="CHEBI:29105"/>
        <label>1</label>
    </ligand>
</feature>
<dbReference type="Gene3D" id="1.10.287.110">
    <property type="entry name" value="DnaJ domain"/>
    <property type="match status" value="1"/>
</dbReference>
<dbReference type="PANTHER" id="PTHR43096:SF48">
    <property type="entry name" value="CHAPERONE PROTEIN DNAJ"/>
    <property type="match status" value="1"/>
</dbReference>
<feature type="compositionally biased region" description="Gly residues" evidence="13">
    <location>
        <begin position="526"/>
        <end position="538"/>
    </location>
</feature>
<keyword evidence="1 11" id="KW-0963">Cytoplasm</keyword>
<feature type="binding site" evidence="11">
    <location>
        <position position="160"/>
    </location>
    <ligand>
        <name>Zn(2+)</name>
        <dbReference type="ChEBI" id="CHEBI:29105"/>
        <label>2</label>
    </ligand>
</feature>
<feature type="domain" description="J" evidence="14">
    <location>
        <begin position="4"/>
        <end position="68"/>
    </location>
</feature>
<feature type="compositionally biased region" description="Basic and acidic residues" evidence="13">
    <location>
        <begin position="455"/>
        <end position="481"/>
    </location>
</feature>
<comment type="caution">
    <text evidence="16">The sequence shown here is derived from an EMBL/GenBank/DDBJ whole genome shotgun (WGS) entry which is preliminary data.</text>
</comment>
<keyword evidence="8 11" id="KW-0143">Chaperone</keyword>
<feature type="repeat" description="CXXCXGXG motif" evidence="11">
    <location>
        <begin position="143"/>
        <end position="150"/>
    </location>
</feature>
<sequence>MATDYYAVLGVRRDASQDDIKKAFRRLARELHPDVNPDPKTQERFKEINAAYEVLSDPQKKQVYDLGGDPLSQAGGGGAGGFGAGGFGNFSDIMDAFFGTASQRGPRSRTRRGQDAMIRLEIDLEEAAFGTTKDIQVDTAVVCTTCSGEGAAPGTSAQTCDMCRGRGEVSQVTRSFLGQVMTSRPCPQCQGFGTVVPTPCPECAGDGRIRSRRTLTVKIPAGVDNGTRIQLAGEGEVGPGGGPAGDLYVEIHELPHGVFQRRGDDLHCTVTLPMTAAALGTKVPLETLDGMEEVDIRPGTQSGQSIPLHGRGVTHLRGGGRGDGGRADRAEGIVDRPERRGDPAEKVTGRHLLPQRHGVDASDAGAEQHARGEDRHHRHAPRQPQAGHGHARKRVRPDPARAEAEPPAQPGHHERGGEGAERPGGEHIAHGAVAVPEVVLHAEDEDVGQAVGEEGQQREQHRQGPEHRMPPQEARPGEELLPHTAAFTRPGPARRRLPGPLGRRGCGTYPYEEDADRRDRERGGVDADGGGGAEGGGDQAREHGPCRARGGVRAVQVAVGPEDLAGGDDAGHHGHVRHLEEHREDPGDGHDRVHQPDRRREQPHQRDEPEEHAARGIGDHEQPAPVHAVGDDPGEQARDDRGDAGQARDEAHLHDGPRLVQHQQRDGHMRERVPECGEALKAHEQAVVGVGPRRRLPGTVARRLSRTPGRVTPGHASPPVPRARPRSA</sequence>
<dbReference type="CDD" id="cd06257">
    <property type="entry name" value="DnaJ"/>
    <property type="match status" value="1"/>
</dbReference>
<keyword evidence="17" id="KW-1185">Reference proteome</keyword>
<name>S3ZUI8_9ACTN</name>
<dbReference type="CDD" id="cd10747">
    <property type="entry name" value="DnaJ_C"/>
    <property type="match status" value="1"/>
</dbReference>
<dbReference type="GO" id="GO:0005737">
    <property type="term" value="C:cytoplasm"/>
    <property type="evidence" value="ECO:0007669"/>
    <property type="project" value="UniProtKB-SubCell"/>
</dbReference>
<dbReference type="Proteomes" id="UP000014629">
    <property type="component" value="Unassembled WGS sequence"/>
</dbReference>
<feature type="compositionally biased region" description="Low complexity" evidence="13">
    <location>
        <begin position="547"/>
        <end position="560"/>
    </location>
</feature>
<feature type="compositionally biased region" description="Basic and acidic residues" evidence="13">
    <location>
        <begin position="323"/>
        <end position="348"/>
    </location>
</feature>
<dbReference type="PROSITE" id="PS51188">
    <property type="entry name" value="ZF_CR"/>
    <property type="match status" value="1"/>
</dbReference>
<dbReference type="SMART" id="SM00271">
    <property type="entry name" value="DnaJ"/>
    <property type="match status" value="1"/>
</dbReference>
<evidence type="ECO:0000259" key="14">
    <source>
        <dbReference type="PROSITE" id="PS50076"/>
    </source>
</evidence>
<keyword evidence="4 11" id="KW-0677">Repeat</keyword>
<accession>S3ZUI8</accession>
<feature type="domain" description="CR-type" evidence="15">
    <location>
        <begin position="130"/>
        <end position="212"/>
    </location>
</feature>
<comment type="cofactor">
    <cofactor evidence="11">
        <name>Zn(2+)</name>
        <dbReference type="ChEBI" id="CHEBI:29105"/>
    </cofactor>
    <text evidence="11">Binds 2 Zn(2+) ions per monomer.</text>
</comment>
<feature type="repeat" description="CXXCXGXG motif" evidence="11">
    <location>
        <begin position="160"/>
        <end position="167"/>
    </location>
</feature>
<evidence type="ECO:0000256" key="6">
    <source>
        <dbReference type="ARBA" id="ARBA00022833"/>
    </source>
</evidence>
<feature type="binding site" evidence="11">
    <location>
        <position position="186"/>
    </location>
    <ligand>
        <name>Zn(2+)</name>
        <dbReference type="ChEBI" id="CHEBI:29105"/>
        <label>2</label>
    </ligand>
</feature>
<dbReference type="InterPro" id="IPR001623">
    <property type="entry name" value="DnaJ_domain"/>
</dbReference>
<dbReference type="InterPro" id="IPR002939">
    <property type="entry name" value="DnaJ_C"/>
</dbReference>
<dbReference type="HAMAP" id="MF_01152">
    <property type="entry name" value="DnaJ"/>
    <property type="match status" value="1"/>
</dbReference>
<dbReference type="Pfam" id="PF00226">
    <property type="entry name" value="DnaJ"/>
    <property type="match status" value="1"/>
</dbReference>
<evidence type="ECO:0000256" key="4">
    <source>
        <dbReference type="ARBA" id="ARBA00022737"/>
    </source>
</evidence>
<evidence type="ECO:0000256" key="7">
    <source>
        <dbReference type="ARBA" id="ARBA00023016"/>
    </source>
</evidence>
<dbReference type="InterPro" id="IPR012724">
    <property type="entry name" value="DnaJ"/>
</dbReference>
<feature type="binding site" evidence="11">
    <location>
        <position position="163"/>
    </location>
    <ligand>
        <name>Zn(2+)</name>
        <dbReference type="ChEBI" id="CHEBI:29105"/>
        <label>2</label>
    </ligand>
</feature>
<dbReference type="InterPro" id="IPR018253">
    <property type="entry name" value="DnaJ_domain_CS"/>
</dbReference>
<evidence type="ECO:0000256" key="11">
    <source>
        <dbReference type="HAMAP-Rule" id="MF_01152"/>
    </source>
</evidence>
<dbReference type="GO" id="GO:0042026">
    <property type="term" value="P:protein refolding"/>
    <property type="evidence" value="ECO:0007669"/>
    <property type="project" value="TreeGrafter"/>
</dbReference>
<evidence type="ECO:0000256" key="1">
    <source>
        <dbReference type="ARBA" id="ARBA00022490"/>
    </source>
</evidence>